<organism evidence="1 2">
    <name type="scientific">Acinetobacter bereziniae</name>
    <name type="common">Acinetobacter genomosp. 10</name>
    <dbReference type="NCBI Taxonomy" id="106648"/>
    <lineage>
        <taxon>Bacteria</taxon>
        <taxon>Pseudomonadati</taxon>
        <taxon>Pseudomonadota</taxon>
        <taxon>Gammaproteobacteria</taxon>
        <taxon>Moraxellales</taxon>
        <taxon>Moraxellaceae</taxon>
        <taxon>Acinetobacter</taxon>
    </lineage>
</organism>
<dbReference type="PANTHER" id="PTHR43798">
    <property type="entry name" value="MONOACYLGLYCEROL LIPASE"/>
    <property type="match status" value="1"/>
</dbReference>
<dbReference type="AlphaFoldDB" id="A0A0A8TI21"/>
<dbReference type="InterPro" id="IPR050266">
    <property type="entry name" value="AB_hydrolase_sf"/>
</dbReference>
<gene>
    <name evidence="1" type="ORF">I9054_011760</name>
</gene>
<dbReference type="EMBL" id="CP092085">
    <property type="protein sequence ID" value="UUN96062.1"/>
    <property type="molecule type" value="Genomic_DNA"/>
</dbReference>
<name>A0A0A8TI21_ACIBZ</name>
<proteinExistence type="predicted"/>
<evidence type="ECO:0000313" key="1">
    <source>
        <dbReference type="EMBL" id="UUN96062.1"/>
    </source>
</evidence>
<sequence>MLNNTLTKKTIYFQQHPILVELYFHPQNKHTIIILAALGVAINKYEKLISLLTNHGFNLVVADYPYCGRNTPHVSAQIDYGYADLIRDFIPQLEQVALDANLQSPILLGHSLGGHLATLYAQSHDNTVIGIATGNIGLKNWDLKGKINILKAVSVINAMILKDGYFAGYKIAFGNREAKSLMRDWSKVVFTGNYKHIITQQKIVENAALFIALKDDDFAPMSSMLGLSHYFKQPIVETLDLTQTIKGNQHSAWIKQPEQIVNKIKQWVNRTTL</sequence>
<evidence type="ECO:0000313" key="2">
    <source>
        <dbReference type="Proteomes" id="UP000644140"/>
    </source>
</evidence>
<dbReference type="SUPFAM" id="SSF53474">
    <property type="entry name" value="alpha/beta-Hydrolases"/>
    <property type="match status" value="1"/>
</dbReference>
<dbReference type="STRING" id="106648.GCA_000753985_02410"/>
<dbReference type="InterPro" id="IPR000073">
    <property type="entry name" value="AB_hydrolase_1"/>
</dbReference>
<dbReference type="Proteomes" id="UP000644140">
    <property type="component" value="Chromosome"/>
</dbReference>
<dbReference type="Gene3D" id="3.40.50.1820">
    <property type="entry name" value="alpha/beta hydrolase"/>
    <property type="match status" value="1"/>
</dbReference>
<dbReference type="PANTHER" id="PTHR43798:SF33">
    <property type="entry name" value="HYDROLASE, PUTATIVE (AFU_ORTHOLOGUE AFUA_2G14860)-RELATED"/>
    <property type="match status" value="1"/>
</dbReference>
<protein>
    <submittedName>
        <fullName evidence="1">Alpha/beta fold hydrolase</fullName>
    </submittedName>
</protein>
<dbReference type="GO" id="GO:0016787">
    <property type="term" value="F:hydrolase activity"/>
    <property type="evidence" value="ECO:0007669"/>
    <property type="project" value="UniProtKB-KW"/>
</dbReference>
<keyword evidence="1" id="KW-0378">Hydrolase</keyword>
<dbReference type="eggNOG" id="COG4757">
    <property type="taxonomic scope" value="Bacteria"/>
</dbReference>
<dbReference type="InterPro" id="IPR029058">
    <property type="entry name" value="AB_hydrolase_fold"/>
</dbReference>
<dbReference type="RefSeq" id="WP_042087192.1">
    <property type="nucleotide sequence ID" value="NZ_BKJQ01000020.1"/>
</dbReference>
<reference evidence="1" key="1">
    <citation type="submission" date="2022-02" db="EMBL/GenBank/DDBJ databases">
        <title>Characterization of Tn125 harboring carbapenem-resistant Acinetobacter bereziniae clinical isolates.</title>
        <authorList>
            <person name="Wong N.-K."/>
            <person name="Pan Q."/>
        </authorList>
    </citation>
    <scope>NUCLEOTIDE SEQUENCE</scope>
    <source>
        <strain evidence="1">GD03393</strain>
    </source>
</reference>
<dbReference type="GO" id="GO:0016020">
    <property type="term" value="C:membrane"/>
    <property type="evidence" value="ECO:0007669"/>
    <property type="project" value="TreeGrafter"/>
</dbReference>
<dbReference type="Pfam" id="PF00561">
    <property type="entry name" value="Abhydrolase_1"/>
    <property type="match status" value="1"/>
</dbReference>
<accession>A0A0A8TI21</accession>